<reference evidence="1 2" key="1">
    <citation type="journal article" date="2014" name="PLoS Genet.">
        <title>The Genome of Spironucleus salmonicida Highlights a Fish Pathogen Adapted to Fluctuating Environments.</title>
        <authorList>
            <person name="Xu F."/>
            <person name="Jerlstrom-Hultqvist J."/>
            <person name="Einarsson E."/>
            <person name="Astvaldsson A."/>
            <person name="Svard S.G."/>
            <person name="Andersson J.O."/>
        </authorList>
    </citation>
    <scope>NUCLEOTIDE SEQUENCE</scope>
    <source>
        <strain evidence="2">ATCC 50377</strain>
    </source>
</reference>
<proteinExistence type="predicted"/>
<evidence type="ECO:0000313" key="2">
    <source>
        <dbReference type="EMBL" id="KAH0574347.1"/>
    </source>
</evidence>
<sequence length="185" mass="21468">MKVPLSTKFYTMSSVENKNQNPLRSNFYSQTQQPQKQVSKINYSQNNQNIFKVEIPQPKFQSNLVNSFIPKSQTCGNNTPFMTIKSLDIQMQPFMNQQKVRPQSAKPSRKSKEVNDELTITQLQTPRKVVYKSQIQTQNRFQRVKSAQSFTPQYNGSSKCQQDARVQVFQNQTSSRLSIDDFEII</sequence>
<dbReference type="VEuPathDB" id="GiardiaDB:SS50377_24302"/>
<dbReference type="AlphaFoldDB" id="V6LKG7"/>
<reference evidence="2" key="2">
    <citation type="submission" date="2020-12" db="EMBL/GenBank/DDBJ databases">
        <title>New Spironucleus salmonicida genome in near-complete chromosomes.</title>
        <authorList>
            <person name="Xu F."/>
            <person name="Kurt Z."/>
            <person name="Jimenez-Gonzalez A."/>
            <person name="Astvaldsson A."/>
            <person name="Andersson J.O."/>
            <person name="Svard S.G."/>
        </authorList>
    </citation>
    <scope>NUCLEOTIDE SEQUENCE</scope>
    <source>
        <strain evidence="2">ATCC 50377</strain>
    </source>
</reference>
<dbReference type="Proteomes" id="UP000018208">
    <property type="component" value="Unassembled WGS sequence"/>
</dbReference>
<evidence type="ECO:0000313" key="3">
    <source>
        <dbReference type="Proteomes" id="UP000018208"/>
    </source>
</evidence>
<dbReference type="EMBL" id="KI546107">
    <property type="protein sequence ID" value="EST44843.1"/>
    <property type="molecule type" value="Genomic_DNA"/>
</dbReference>
<keyword evidence="3" id="KW-1185">Reference proteome</keyword>
<gene>
    <name evidence="1" type="ORF">SS50377_15289</name>
    <name evidence="2" type="ORF">SS50377_24302</name>
</gene>
<evidence type="ECO:0000313" key="1">
    <source>
        <dbReference type="EMBL" id="EST44843.1"/>
    </source>
</evidence>
<name>V6LKG7_9EUKA</name>
<accession>V6LKG7</accession>
<protein>
    <submittedName>
        <fullName evidence="1">Uncharacterized protein</fullName>
    </submittedName>
</protein>
<dbReference type="EMBL" id="AUWU02000004">
    <property type="protein sequence ID" value="KAH0574347.1"/>
    <property type="molecule type" value="Genomic_DNA"/>
</dbReference>
<organism evidence="1">
    <name type="scientific">Spironucleus salmonicida</name>
    <dbReference type="NCBI Taxonomy" id="348837"/>
    <lineage>
        <taxon>Eukaryota</taxon>
        <taxon>Metamonada</taxon>
        <taxon>Diplomonadida</taxon>
        <taxon>Hexamitidae</taxon>
        <taxon>Hexamitinae</taxon>
        <taxon>Spironucleus</taxon>
    </lineage>
</organism>